<evidence type="ECO:0000313" key="2">
    <source>
        <dbReference type="EMBL" id="KAK8394653.1"/>
    </source>
</evidence>
<keyword evidence="3" id="KW-1185">Reference proteome</keyword>
<dbReference type="Proteomes" id="UP001487740">
    <property type="component" value="Unassembled WGS sequence"/>
</dbReference>
<feature type="transmembrane region" description="Helical" evidence="1">
    <location>
        <begin position="62"/>
        <end position="81"/>
    </location>
</feature>
<dbReference type="EMBL" id="JARAKH010000018">
    <property type="protein sequence ID" value="KAK8394653.1"/>
    <property type="molecule type" value="Genomic_DNA"/>
</dbReference>
<name>A0AAW0U5U9_SCYPA</name>
<keyword evidence="1" id="KW-1133">Transmembrane helix</keyword>
<keyword evidence="1" id="KW-0472">Membrane</keyword>
<protein>
    <submittedName>
        <fullName evidence="2">Uncharacterized protein</fullName>
    </submittedName>
</protein>
<organism evidence="2 3">
    <name type="scientific">Scylla paramamosain</name>
    <name type="common">Mud crab</name>
    <dbReference type="NCBI Taxonomy" id="85552"/>
    <lineage>
        <taxon>Eukaryota</taxon>
        <taxon>Metazoa</taxon>
        <taxon>Ecdysozoa</taxon>
        <taxon>Arthropoda</taxon>
        <taxon>Crustacea</taxon>
        <taxon>Multicrustacea</taxon>
        <taxon>Malacostraca</taxon>
        <taxon>Eumalacostraca</taxon>
        <taxon>Eucarida</taxon>
        <taxon>Decapoda</taxon>
        <taxon>Pleocyemata</taxon>
        <taxon>Brachyura</taxon>
        <taxon>Eubrachyura</taxon>
        <taxon>Portunoidea</taxon>
        <taxon>Portunidae</taxon>
        <taxon>Portuninae</taxon>
        <taxon>Scylla</taxon>
    </lineage>
</organism>
<proteinExistence type="predicted"/>
<sequence>MPPLSPTSTTHRFTSTQSIRNIVRRDKWVLCFHVRVKLAPTLASLGHGAKGVPAWSIRPTPLSFDAAVVVVVVVLVLVVIVKAQEIKVK</sequence>
<accession>A0AAW0U5U9</accession>
<evidence type="ECO:0000313" key="3">
    <source>
        <dbReference type="Proteomes" id="UP001487740"/>
    </source>
</evidence>
<keyword evidence="1" id="KW-0812">Transmembrane</keyword>
<reference evidence="2 3" key="1">
    <citation type="submission" date="2023-03" db="EMBL/GenBank/DDBJ databases">
        <title>High-quality genome of Scylla paramamosain provides insights in environmental adaptation.</title>
        <authorList>
            <person name="Zhang L."/>
        </authorList>
    </citation>
    <scope>NUCLEOTIDE SEQUENCE [LARGE SCALE GENOMIC DNA]</scope>
    <source>
        <strain evidence="2">LZ_2023a</strain>
        <tissue evidence="2">Muscle</tissue>
    </source>
</reference>
<evidence type="ECO:0000256" key="1">
    <source>
        <dbReference type="SAM" id="Phobius"/>
    </source>
</evidence>
<gene>
    <name evidence="2" type="ORF">O3P69_005845</name>
</gene>
<dbReference type="AlphaFoldDB" id="A0AAW0U5U9"/>
<comment type="caution">
    <text evidence="2">The sequence shown here is derived from an EMBL/GenBank/DDBJ whole genome shotgun (WGS) entry which is preliminary data.</text>
</comment>